<dbReference type="SMR" id="A0A8T3AK24"/>
<dbReference type="InterPro" id="IPR011009">
    <property type="entry name" value="Kinase-like_dom_sf"/>
</dbReference>
<dbReference type="PANTHER" id="PTHR48011:SF4">
    <property type="entry name" value="MITOGEN-ACTIVATED PROTEIN KINASE KINASE KINASE 19"/>
    <property type="match status" value="1"/>
</dbReference>
<keyword evidence="1" id="KW-0808">Transferase</keyword>
<evidence type="ECO:0000313" key="10">
    <source>
        <dbReference type="Proteomes" id="UP000829196"/>
    </source>
</evidence>
<dbReference type="GO" id="GO:0007165">
    <property type="term" value="P:signal transduction"/>
    <property type="evidence" value="ECO:0007669"/>
    <property type="project" value="TreeGrafter"/>
</dbReference>
<keyword evidence="4 5" id="KW-0067">ATP-binding</keyword>
<dbReference type="InterPro" id="IPR052751">
    <property type="entry name" value="Plant_MAPKKK"/>
</dbReference>
<dbReference type="Proteomes" id="UP000829196">
    <property type="component" value="Unassembled WGS sequence"/>
</dbReference>
<dbReference type="GO" id="GO:0005524">
    <property type="term" value="F:ATP binding"/>
    <property type="evidence" value="ECO:0007669"/>
    <property type="project" value="UniProtKB-UniRule"/>
</dbReference>
<organism evidence="9 10">
    <name type="scientific">Dendrobium nobile</name>
    <name type="common">Orchid</name>
    <dbReference type="NCBI Taxonomy" id="94219"/>
    <lineage>
        <taxon>Eukaryota</taxon>
        <taxon>Viridiplantae</taxon>
        <taxon>Streptophyta</taxon>
        <taxon>Embryophyta</taxon>
        <taxon>Tracheophyta</taxon>
        <taxon>Spermatophyta</taxon>
        <taxon>Magnoliopsida</taxon>
        <taxon>Liliopsida</taxon>
        <taxon>Asparagales</taxon>
        <taxon>Orchidaceae</taxon>
        <taxon>Epidendroideae</taxon>
        <taxon>Malaxideae</taxon>
        <taxon>Dendrobiinae</taxon>
        <taxon>Dendrobium</taxon>
    </lineage>
</organism>
<dbReference type="CDD" id="cd06606">
    <property type="entry name" value="STKc_MAPKKK"/>
    <property type="match status" value="1"/>
</dbReference>
<evidence type="ECO:0000256" key="7">
    <source>
        <dbReference type="SAM" id="Phobius"/>
    </source>
</evidence>
<evidence type="ECO:0000259" key="8">
    <source>
        <dbReference type="PROSITE" id="PS50011"/>
    </source>
</evidence>
<dbReference type="EMBL" id="JAGYWB010000016">
    <property type="protein sequence ID" value="KAI0496617.1"/>
    <property type="molecule type" value="Genomic_DNA"/>
</dbReference>
<feature type="transmembrane region" description="Helical" evidence="7">
    <location>
        <begin position="386"/>
        <end position="416"/>
    </location>
</feature>
<keyword evidence="7" id="KW-0472">Membrane</keyword>
<keyword evidence="7" id="KW-0812">Transmembrane</keyword>
<evidence type="ECO:0000256" key="6">
    <source>
        <dbReference type="RuleBase" id="RU000304"/>
    </source>
</evidence>
<evidence type="ECO:0000256" key="3">
    <source>
        <dbReference type="ARBA" id="ARBA00022777"/>
    </source>
</evidence>
<evidence type="ECO:0000256" key="2">
    <source>
        <dbReference type="ARBA" id="ARBA00022741"/>
    </source>
</evidence>
<evidence type="ECO:0000256" key="4">
    <source>
        <dbReference type="ARBA" id="ARBA00022840"/>
    </source>
</evidence>
<name>A0A8T3AK24_DENNO</name>
<dbReference type="PROSITE" id="PS00108">
    <property type="entry name" value="PROTEIN_KINASE_ST"/>
    <property type="match status" value="1"/>
</dbReference>
<dbReference type="InterPro" id="IPR000719">
    <property type="entry name" value="Prot_kinase_dom"/>
</dbReference>
<feature type="domain" description="Protein kinase" evidence="8">
    <location>
        <begin position="6"/>
        <end position="258"/>
    </location>
</feature>
<accession>A0A8T3AK24</accession>
<dbReference type="PROSITE" id="PS50011">
    <property type="entry name" value="PROTEIN_KINASE_DOM"/>
    <property type="match status" value="1"/>
</dbReference>
<comment type="similarity">
    <text evidence="6">Belongs to the protein kinase superfamily.</text>
</comment>
<evidence type="ECO:0000256" key="5">
    <source>
        <dbReference type="PROSITE-ProRule" id="PRU10141"/>
    </source>
</evidence>
<dbReference type="AlphaFoldDB" id="A0A8T3AK24"/>
<keyword evidence="6" id="KW-0723">Serine/threonine-protein kinase</keyword>
<proteinExistence type="inferred from homology"/>
<sequence length="428" mass="46288">MGGAEWVRGPAIGRGSTATVFLAASSTSGDLFAVKSAELSRSAILQREQSILSALSSPFIISSFGFDVAPRDGGSLFFNLFLEYAPGGSLADYIKNSGGRLDEPAIRCKTRDVLTGLAYLHGQGVVHCDVKPGNVLLVSGERAKIGDLGCARWVAAGELEVRGTPMYMAPEAARGEEQGMSADVWSLGCTVIEMFTGRSPWPEIDDVVAAIHRIGFSGDVPEIPDWVSEEARDFLDKCLTNDPGERWTADELLRHPFAASGCAEATWISPKSILDLSLWESIEEEEEEEEEGFRCEEPVRRIRENAVVVSGGRIWDWDEEWLEVRDGGGEWMEAEAAGAGGEGMVGGRCNADDSASTSCKFCCLEKGKSRKIKCFGFYVKCEVSDFAMVIAIFLALLIGALLGYLSTLSFCSLVLLDSLILICIKICA</sequence>
<dbReference type="InterPro" id="IPR008271">
    <property type="entry name" value="Ser/Thr_kinase_AS"/>
</dbReference>
<gene>
    <name evidence="9" type="ORF">KFK09_022938</name>
</gene>
<keyword evidence="10" id="KW-1185">Reference proteome</keyword>
<dbReference type="PROSITE" id="PS00107">
    <property type="entry name" value="PROTEIN_KINASE_ATP"/>
    <property type="match status" value="1"/>
</dbReference>
<keyword evidence="3" id="KW-0418">Kinase</keyword>
<dbReference type="InterPro" id="IPR017441">
    <property type="entry name" value="Protein_kinase_ATP_BS"/>
</dbReference>
<keyword evidence="7" id="KW-1133">Transmembrane helix</keyword>
<dbReference type="SUPFAM" id="SSF56112">
    <property type="entry name" value="Protein kinase-like (PK-like)"/>
    <property type="match status" value="1"/>
</dbReference>
<dbReference type="Pfam" id="PF00069">
    <property type="entry name" value="Pkinase"/>
    <property type="match status" value="1"/>
</dbReference>
<evidence type="ECO:0000313" key="9">
    <source>
        <dbReference type="EMBL" id="KAI0496617.1"/>
    </source>
</evidence>
<dbReference type="Gene3D" id="1.10.510.10">
    <property type="entry name" value="Transferase(Phosphotransferase) domain 1"/>
    <property type="match status" value="1"/>
</dbReference>
<feature type="binding site" evidence="5">
    <location>
        <position position="35"/>
    </location>
    <ligand>
        <name>ATP</name>
        <dbReference type="ChEBI" id="CHEBI:30616"/>
    </ligand>
</feature>
<keyword evidence="2 5" id="KW-0547">Nucleotide-binding</keyword>
<reference evidence="9" key="1">
    <citation type="journal article" date="2022" name="Front. Genet.">
        <title>Chromosome-Scale Assembly of the Dendrobium nobile Genome Provides Insights Into the Molecular Mechanism of the Biosynthesis of the Medicinal Active Ingredient of Dendrobium.</title>
        <authorList>
            <person name="Xu Q."/>
            <person name="Niu S.-C."/>
            <person name="Li K.-L."/>
            <person name="Zheng P.-J."/>
            <person name="Zhang X.-J."/>
            <person name="Jia Y."/>
            <person name="Liu Y."/>
            <person name="Niu Y.-X."/>
            <person name="Yu L.-H."/>
            <person name="Chen D.-F."/>
            <person name="Zhang G.-Q."/>
        </authorList>
    </citation>
    <scope>NUCLEOTIDE SEQUENCE</scope>
    <source>
        <tissue evidence="9">Leaf</tissue>
    </source>
</reference>
<protein>
    <recommendedName>
        <fullName evidence="8">Protein kinase domain-containing protein</fullName>
    </recommendedName>
</protein>
<comment type="caution">
    <text evidence="9">The sequence shown here is derived from an EMBL/GenBank/DDBJ whole genome shotgun (WGS) entry which is preliminary data.</text>
</comment>
<dbReference type="OrthoDB" id="275301at2759"/>
<dbReference type="PANTHER" id="PTHR48011">
    <property type="entry name" value="CCR4-NOT TRANSCRIPTIONAL COMPLEX SUBUNIT CAF120-RELATED"/>
    <property type="match status" value="1"/>
</dbReference>
<evidence type="ECO:0000256" key="1">
    <source>
        <dbReference type="ARBA" id="ARBA00022679"/>
    </source>
</evidence>
<dbReference type="GO" id="GO:0004674">
    <property type="term" value="F:protein serine/threonine kinase activity"/>
    <property type="evidence" value="ECO:0007669"/>
    <property type="project" value="UniProtKB-KW"/>
</dbReference>
<dbReference type="SMART" id="SM00220">
    <property type="entry name" value="S_TKc"/>
    <property type="match status" value="1"/>
</dbReference>